<feature type="domain" description="DUF5666" evidence="2">
    <location>
        <begin position="41"/>
        <end position="101"/>
    </location>
</feature>
<dbReference type="RefSeq" id="WP_133561048.1">
    <property type="nucleotide sequence ID" value="NZ_SNZA01000002.1"/>
</dbReference>
<comment type="caution">
    <text evidence="3">The sequence shown here is derived from an EMBL/GenBank/DDBJ whole genome shotgun (WGS) entry which is preliminary data.</text>
</comment>
<feature type="region of interest" description="Disordered" evidence="1">
    <location>
        <begin position="261"/>
        <end position="338"/>
    </location>
</feature>
<dbReference type="OrthoDB" id="5612604at2"/>
<evidence type="ECO:0000259" key="2">
    <source>
        <dbReference type="Pfam" id="PF18914"/>
    </source>
</evidence>
<protein>
    <recommendedName>
        <fullName evidence="2">DUF5666 domain-containing protein</fullName>
    </recommendedName>
</protein>
<feature type="compositionally biased region" description="Basic and acidic residues" evidence="1">
    <location>
        <begin position="300"/>
        <end position="319"/>
    </location>
</feature>
<dbReference type="Proteomes" id="UP000295729">
    <property type="component" value="Unassembled WGS sequence"/>
</dbReference>
<dbReference type="AlphaFoldDB" id="A0A4R6X8Y5"/>
<dbReference type="InterPro" id="IPR043724">
    <property type="entry name" value="DUF5666"/>
</dbReference>
<evidence type="ECO:0000313" key="3">
    <source>
        <dbReference type="EMBL" id="TDR13874.1"/>
    </source>
</evidence>
<proteinExistence type="predicted"/>
<evidence type="ECO:0000256" key="1">
    <source>
        <dbReference type="SAM" id="MobiDB-lite"/>
    </source>
</evidence>
<keyword evidence="4" id="KW-1185">Reference proteome</keyword>
<feature type="domain" description="DUF5666" evidence="2">
    <location>
        <begin position="109"/>
        <end position="160"/>
    </location>
</feature>
<dbReference type="Pfam" id="PF18914">
    <property type="entry name" value="DUF5666"/>
    <property type="match status" value="2"/>
</dbReference>
<gene>
    <name evidence="3" type="ORF">C8D85_1405</name>
</gene>
<name>A0A4R6X8Y5_9GAMM</name>
<sequence>MFKWLGLLLTCFSIMLWAGEDRGLGGTGKTANDDRGLGGTGVIGTITEFGSIWVNGLEIELNEETDILLDGEPAKESDLRLGQQVAVLAFQENEQWWAQSIQVQHALIGVVEAVTGSDQWTVQGVDIHSDQNLAHNLEPLRVGNTVKVSGYFVGDVLYATDFSLSESEEHWRVHGPVIAHDDGRLTIGSIELPEAMQTVEEGEWVTLIGDRKADLNKPFFIGRGSLPYIDQAEAFRFEKRDHERRSVEVIPAQYIRERRKEMRHFERRPSGAFQPRGGLPSRHERTDDTKQRVVAPPIGHFEKDRVRDDPPHSRADRPDGPPPGEPPGGRGPDMPKPR</sequence>
<accession>A0A4R6X8Y5</accession>
<feature type="compositionally biased region" description="Basic and acidic residues" evidence="1">
    <location>
        <begin position="281"/>
        <end position="291"/>
    </location>
</feature>
<dbReference type="EMBL" id="SNZA01000002">
    <property type="protein sequence ID" value="TDR13874.1"/>
    <property type="molecule type" value="Genomic_DNA"/>
</dbReference>
<reference evidence="3 4" key="1">
    <citation type="submission" date="2019-03" db="EMBL/GenBank/DDBJ databases">
        <title>Genomic Encyclopedia of Type Strains, Phase IV (KMG-IV): sequencing the most valuable type-strain genomes for metagenomic binning, comparative biology and taxonomic classification.</title>
        <authorList>
            <person name="Goeker M."/>
        </authorList>
    </citation>
    <scope>NUCLEOTIDE SEQUENCE [LARGE SCALE GENOMIC DNA]</scope>
    <source>
        <strain evidence="3 4">DSM 5604</strain>
    </source>
</reference>
<evidence type="ECO:0000313" key="4">
    <source>
        <dbReference type="Proteomes" id="UP000295729"/>
    </source>
</evidence>
<organism evidence="3 4">
    <name type="scientific">Marinomonas communis</name>
    <dbReference type="NCBI Taxonomy" id="28254"/>
    <lineage>
        <taxon>Bacteria</taxon>
        <taxon>Pseudomonadati</taxon>
        <taxon>Pseudomonadota</taxon>
        <taxon>Gammaproteobacteria</taxon>
        <taxon>Oceanospirillales</taxon>
        <taxon>Oceanospirillaceae</taxon>
        <taxon>Marinomonas</taxon>
    </lineage>
</organism>